<dbReference type="PANTHER" id="PTHR44329:SF298">
    <property type="entry name" value="MIXED LINEAGE KINASE DOMAIN-LIKE PROTEIN"/>
    <property type="match status" value="1"/>
</dbReference>
<gene>
    <name evidence="6" type="primary">LOC101856861</name>
</gene>
<feature type="region of interest" description="Disordered" evidence="3">
    <location>
        <begin position="283"/>
        <end position="333"/>
    </location>
</feature>
<dbReference type="Proteomes" id="UP000694888">
    <property type="component" value="Unplaced"/>
</dbReference>
<dbReference type="InterPro" id="IPR008271">
    <property type="entry name" value="Ser/Thr_kinase_AS"/>
</dbReference>
<feature type="domain" description="Protein kinase" evidence="4">
    <location>
        <begin position="25"/>
        <end position="279"/>
    </location>
</feature>
<dbReference type="PROSITE" id="PS00108">
    <property type="entry name" value="PROTEIN_KINASE_ST"/>
    <property type="match status" value="1"/>
</dbReference>
<evidence type="ECO:0000256" key="3">
    <source>
        <dbReference type="SAM" id="MobiDB-lite"/>
    </source>
</evidence>
<accession>A0ABM0KAC0</accession>
<dbReference type="PANTHER" id="PTHR44329">
    <property type="entry name" value="SERINE/THREONINE-PROTEIN KINASE TNNI3K-RELATED"/>
    <property type="match status" value="1"/>
</dbReference>
<keyword evidence="5" id="KW-1185">Reference proteome</keyword>
<dbReference type="PROSITE" id="PS50011">
    <property type="entry name" value="PROTEIN_KINASE_DOM"/>
    <property type="match status" value="1"/>
</dbReference>
<dbReference type="InterPro" id="IPR000719">
    <property type="entry name" value="Prot_kinase_dom"/>
</dbReference>
<dbReference type="SUPFAM" id="SSF56112">
    <property type="entry name" value="Protein kinase-like (PK-like)"/>
    <property type="match status" value="1"/>
</dbReference>
<name>A0ABM0KAC0_APLCA</name>
<evidence type="ECO:0000259" key="4">
    <source>
        <dbReference type="PROSITE" id="PS50011"/>
    </source>
</evidence>
<keyword evidence="2" id="KW-0067">ATP-binding</keyword>
<feature type="compositionally biased region" description="Polar residues" evidence="3">
    <location>
        <begin position="305"/>
        <end position="330"/>
    </location>
</feature>
<keyword evidence="1" id="KW-0547">Nucleotide-binding</keyword>
<evidence type="ECO:0000256" key="2">
    <source>
        <dbReference type="ARBA" id="ARBA00022840"/>
    </source>
</evidence>
<reference evidence="6" key="1">
    <citation type="submission" date="2025-08" db="UniProtKB">
        <authorList>
            <consortium name="RefSeq"/>
        </authorList>
    </citation>
    <scope>IDENTIFICATION</scope>
</reference>
<dbReference type="GeneID" id="101856861"/>
<protein>
    <submittedName>
        <fullName evidence="6">Serine/threonine-protein kinase plo1-like</fullName>
    </submittedName>
</protein>
<organism evidence="5 6">
    <name type="scientific">Aplysia californica</name>
    <name type="common">California sea hare</name>
    <dbReference type="NCBI Taxonomy" id="6500"/>
    <lineage>
        <taxon>Eukaryota</taxon>
        <taxon>Metazoa</taxon>
        <taxon>Spiralia</taxon>
        <taxon>Lophotrochozoa</taxon>
        <taxon>Mollusca</taxon>
        <taxon>Gastropoda</taxon>
        <taxon>Heterobranchia</taxon>
        <taxon>Euthyneura</taxon>
        <taxon>Tectipleura</taxon>
        <taxon>Aplysiida</taxon>
        <taxon>Aplysioidea</taxon>
        <taxon>Aplysiidae</taxon>
        <taxon>Aplysia</taxon>
    </lineage>
</organism>
<dbReference type="InterPro" id="IPR011009">
    <property type="entry name" value="Kinase-like_dom_sf"/>
</dbReference>
<sequence length="433" mass="49043">MSKMHKLKEPRFKTLDGDALPALDMEEGRTMLRETYKQVHRVNKKGRKLDKFAMINIHNFSFSGESRDGRKRRVDRFRHKVSVLQSLRHTNIVRMSLAVEGPSYKALFTEFLPFALHLYLDEMTGDEPQSCVTQLTDAICYLHTRRIVHGDLKLANVLTDRNSVFKLCGFGSAQVLPRESDKPNSWTGTPEYRAPELDDHSMEQNAFKMESYSFGVLSWCILLGNRPSHLRGYILTTVKRSSRLEPVNRECLTRLLALSPSERATMFQIRDIMERHTLEARPRLLSSASSSSSSETRDASSDISANSSWQSQTTGSSPEQLSPNVSTPGETDNRIPVLIGEREDSCCCEQDPAHTLFSPDFFAEIFEFDPLTLHPVATTGHPIPVLNVSPRSEPPPRDPWNPSISYTGRGLLRHQVEKSNGEITEFPEPWLLG</sequence>
<dbReference type="RefSeq" id="XP_005112738.1">
    <property type="nucleotide sequence ID" value="XM_005112681.1"/>
</dbReference>
<evidence type="ECO:0000256" key="1">
    <source>
        <dbReference type="ARBA" id="ARBA00022741"/>
    </source>
</evidence>
<dbReference type="CDD" id="cd00180">
    <property type="entry name" value="PKc"/>
    <property type="match status" value="1"/>
</dbReference>
<proteinExistence type="predicted"/>
<dbReference type="InterPro" id="IPR051681">
    <property type="entry name" value="Ser/Thr_Kinases-Pseudokinases"/>
</dbReference>
<evidence type="ECO:0000313" key="6">
    <source>
        <dbReference type="RefSeq" id="XP_005112738.1"/>
    </source>
</evidence>
<evidence type="ECO:0000313" key="5">
    <source>
        <dbReference type="Proteomes" id="UP000694888"/>
    </source>
</evidence>
<dbReference type="Pfam" id="PF00069">
    <property type="entry name" value="Pkinase"/>
    <property type="match status" value="1"/>
</dbReference>
<dbReference type="Gene3D" id="1.10.510.10">
    <property type="entry name" value="Transferase(Phosphotransferase) domain 1"/>
    <property type="match status" value="1"/>
</dbReference>
<dbReference type="SMART" id="SM00220">
    <property type="entry name" value="S_TKc"/>
    <property type="match status" value="1"/>
</dbReference>